<dbReference type="AlphaFoldDB" id="A0A1I3WTR8"/>
<name>A0A1I3WTR8_9HYPH</name>
<evidence type="ECO:0000313" key="1">
    <source>
        <dbReference type="EMBL" id="SFK09866.1"/>
    </source>
</evidence>
<dbReference type="InterPro" id="IPR036465">
    <property type="entry name" value="vWFA_dom_sf"/>
</dbReference>
<keyword evidence="2" id="KW-1185">Reference proteome</keyword>
<proteinExistence type="predicted"/>
<sequence>MIPQRAVLACLAFAVAEARAEPVDVELVLAVDVSESMDREEFAIQRAGYVAALRDPDFIAAARSGPNGRVAVTYFEWAGTVRTASLVPWQIISDRDSAYDFAAKLEARPFATFRGTSISGALAFGVSALQANGLEGGRLVIDVSGDGPNNFGPPVTAARDAAVARGITVNGLPILVRPSSIFPDIDRYYSACVIGGRGAFALPIRAVSEFSTAIRRKLILEVSGNQHGVAIVPAAAEPPVDCMVGEKARRSLSDRFYPELDR</sequence>
<accession>A0A1I3WTR8</accession>
<reference evidence="1 2" key="1">
    <citation type="submission" date="2016-10" db="EMBL/GenBank/DDBJ databases">
        <authorList>
            <person name="Varghese N."/>
            <person name="Submissions S."/>
        </authorList>
    </citation>
    <scope>NUCLEOTIDE SEQUENCE [LARGE SCALE GENOMIC DNA]</scope>
    <source>
        <strain evidence="1 2">DSM 21822</strain>
    </source>
</reference>
<gene>
    <name evidence="1" type="ORF">SAMN04488498_102426</name>
</gene>
<organism evidence="1 2">
    <name type="scientific">Neomesorhizobium albiziae</name>
    <dbReference type="NCBI Taxonomy" id="335020"/>
    <lineage>
        <taxon>Bacteria</taxon>
        <taxon>Pseudomonadati</taxon>
        <taxon>Pseudomonadota</taxon>
        <taxon>Alphaproteobacteria</taxon>
        <taxon>Hyphomicrobiales</taxon>
        <taxon>Phyllobacteriaceae</taxon>
        <taxon>Neomesorhizobium</taxon>
    </lineage>
</organism>
<evidence type="ECO:0000313" key="2">
    <source>
        <dbReference type="Proteomes" id="UP000323300"/>
    </source>
</evidence>
<dbReference type="OrthoDB" id="9792179at2"/>
<protein>
    <recommendedName>
        <fullName evidence="3">VWFA domain-containing protein</fullName>
    </recommendedName>
</protein>
<dbReference type="SUPFAM" id="SSF53300">
    <property type="entry name" value="vWA-like"/>
    <property type="match status" value="1"/>
</dbReference>
<dbReference type="EMBL" id="FOSL01000002">
    <property type="protein sequence ID" value="SFK09866.1"/>
    <property type="molecule type" value="Genomic_DNA"/>
</dbReference>
<dbReference type="Proteomes" id="UP000323300">
    <property type="component" value="Unassembled WGS sequence"/>
</dbReference>
<dbReference type="Pfam" id="PF06707">
    <property type="entry name" value="DUF1194"/>
    <property type="match status" value="1"/>
</dbReference>
<dbReference type="Gene3D" id="3.40.50.410">
    <property type="entry name" value="von Willebrand factor, type A domain"/>
    <property type="match status" value="1"/>
</dbReference>
<evidence type="ECO:0008006" key="3">
    <source>
        <dbReference type="Google" id="ProtNLM"/>
    </source>
</evidence>
<dbReference type="InterPro" id="IPR010607">
    <property type="entry name" value="DUF1194"/>
</dbReference>
<dbReference type="RefSeq" id="WP_149759131.1">
    <property type="nucleotide sequence ID" value="NZ_BSPE01000028.1"/>
</dbReference>